<reference evidence="2 3" key="1">
    <citation type="submission" date="2019-05" db="EMBL/GenBank/DDBJ databases">
        <title>Mikania micrantha, genome provides insights into the molecular mechanism of rapid growth.</title>
        <authorList>
            <person name="Liu B."/>
        </authorList>
    </citation>
    <scope>NUCLEOTIDE SEQUENCE [LARGE SCALE GENOMIC DNA]</scope>
    <source>
        <strain evidence="2">NLD-2019</strain>
        <tissue evidence="2">Leaf</tissue>
    </source>
</reference>
<dbReference type="GO" id="GO:0006351">
    <property type="term" value="P:DNA-templated transcription"/>
    <property type="evidence" value="ECO:0007669"/>
    <property type="project" value="InterPro"/>
</dbReference>
<dbReference type="PANTHER" id="PTHR46354:SF13">
    <property type="entry name" value="PROTEIN DOG1-LIKE 4"/>
    <property type="match status" value="1"/>
</dbReference>
<evidence type="ECO:0000313" key="2">
    <source>
        <dbReference type="EMBL" id="KAD4584996.1"/>
    </source>
</evidence>
<accession>A0A5N6NAU3</accession>
<proteinExistence type="predicted"/>
<dbReference type="GO" id="GO:0043565">
    <property type="term" value="F:sequence-specific DNA binding"/>
    <property type="evidence" value="ECO:0007669"/>
    <property type="project" value="InterPro"/>
</dbReference>
<dbReference type="InterPro" id="IPR025422">
    <property type="entry name" value="TGA_domain"/>
</dbReference>
<evidence type="ECO:0000313" key="3">
    <source>
        <dbReference type="Proteomes" id="UP000326396"/>
    </source>
</evidence>
<organism evidence="2 3">
    <name type="scientific">Mikania micrantha</name>
    <name type="common">bitter vine</name>
    <dbReference type="NCBI Taxonomy" id="192012"/>
    <lineage>
        <taxon>Eukaryota</taxon>
        <taxon>Viridiplantae</taxon>
        <taxon>Streptophyta</taxon>
        <taxon>Embryophyta</taxon>
        <taxon>Tracheophyta</taxon>
        <taxon>Spermatophyta</taxon>
        <taxon>Magnoliopsida</taxon>
        <taxon>eudicotyledons</taxon>
        <taxon>Gunneridae</taxon>
        <taxon>Pentapetalae</taxon>
        <taxon>asterids</taxon>
        <taxon>campanulids</taxon>
        <taxon>Asterales</taxon>
        <taxon>Asteraceae</taxon>
        <taxon>Asteroideae</taxon>
        <taxon>Heliantheae alliance</taxon>
        <taxon>Eupatorieae</taxon>
        <taxon>Mikania</taxon>
    </lineage>
</organism>
<dbReference type="Proteomes" id="UP000326396">
    <property type="component" value="Linkage Group LG2"/>
</dbReference>
<dbReference type="PROSITE" id="PS51806">
    <property type="entry name" value="DOG1"/>
    <property type="match status" value="1"/>
</dbReference>
<name>A0A5N6NAU3_9ASTR</name>
<protein>
    <recommendedName>
        <fullName evidence="1">DOG1 domain-containing protein</fullName>
    </recommendedName>
</protein>
<sequence>MSTKSHNSDLTDFNTFFQGWLRRQENFREQLQSTLATFHRFSDQHLRDLIARVLAHYQQYYEHKSRIANHDVSLVFSPPWFSCFEQSFFWIAGFKPGLAFRIVGRSVQDMSRDQVERMGRIRAETVEEERRLETELANIHESVAAPAIVEITRRGDRTMLDGTYADMDAAVEGLRRELEAVVASADMLRTRTAERVVEVLTPVQNVRFLAEATELQLRIRNWGWQDDRESRR</sequence>
<dbReference type="Pfam" id="PF14144">
    <property type="entry name" value="DOG1"/>
    <property type="match status" value="1"/>
</dbReference>
<feature type="domain" description="DOG1" evidence="1">
    <location>
        <begin position="10"/>
        <end position="229"/>
    </location>
</feature>
<dbReference type="InterPro" id="IPR051886">
    <property type="entry name" value="Seed_Dev/Stress_Resp_Reg"/>
</dbReference>
<dbReference type="AlphaFoldDB" id="A0A5N6NAU3"/>
<dbReference type="OrthoDB" id="781635at2759"/>
<dbReference type="EMBL" id="SZYD01000012">
    <property type="protein sequence ID" value="KAD4584996.1"/>
    <property type="molecule type" value="Genomic_DNA"/>
</dbReference>
<dbReference type="PANTHER" id="PTHR46354">
    <property type="entry name" value="DOG1 DOMAIN-CONTAINING PROTEIN"/>
    <property type="match status" value="1"/>
</dbReference>
<gene>
    <name evidence="2" type="ORF">E3N88_22597</name>
</gene>
<evidence type="ECO:0000259" key="1">
    <source>
        <dbReference type="PROSITE" id="PS51806"/>
    </source>
</evidence>
<comment type="caution">
    <text evidence="2">The sequence shown here is derived from an EMBL/GenBank/DDBJ whole genome shotgun (WGS) entry which is preliminary data.</text>
</comment>
<keyword evidence="3" id="KW-1185">Reference proteome</keyword>